<reference evidence="1 2" key="1">
    <citation type="journal article" date="2015" name="Genome Announc.">
        <title>Expanding the biotechnology potential of lactobacilli through comparative genomics of 213 strains and associated genera.</title>
        <authorList>
            <person name="Sun Z."/>
            <person name="Harris H.M."/>
            <person name="McCann A."/>
            <person name="Guo C."/>
            <person name="Argimon S."/>
            <person name="Zhang W."/>
            <person name="Yang X."/>
            <person name="Jeffery I.B."/>
            <person name="Cooney J.C."/>
            <person name="Kagawa T.F."/>
            <person name="Liu W."/>
            <person name="Song Y."/>
            <person name="Salvetti E."/>
            <person name="Wrobel A."/>
            <person name="Rasinkangas P."/>
            <person name="Parkhill J."/>
            <person name="Rea M.C."/>
            <person name="O'Sullivan O."/>
            <person name="Ritari J."/>
            <person name="Douillard F.P."/>
            <person name="Paul Ross R."/>
            <person name="Yang R."/>
            <person name="Briner A.E."/>
            <person name="Felis G.E."/>
            <person name="de Vos W.M."/>
            <person name="Barrangou R."/>
            <person name="Klaenhammer T.R."/>
            <person name="Caufield P.W."/>
            <person name="Cui Y."/>
            <person name="Zhang H."/>
            <person name="O'Toole P.W."/>
        </authorList>
    </citation>
    <scope>NUCLEOTIDE SEQUENCE [LARGE SCALE GENOMIC DNA]</scope>
    <source>
        <strain evidence="1 2">DSM 16698</strain>
    </source>
</reference>
<dbReference type="EMBL" id="JQBQ01000056">
    <property type="protein sequence ID" value="KRN87100.1"/>
    <property type="molecule type" value="Genomic_DNA"/>
</dbReference>
<comment type="caution">
    <text evidence="1">The sequence shown here is derived from an EMBL/GenBank/DDBJ whole genome shotgun (WGS) entry which is preliminary data.</text>
</comment>
<dbReference type="AlphaFoldDB" id="A0A0R2KIC6"/>
<organism evidence="1 2">
    <name type="scientific">Lactobacillus amylovorus subsp. animalium DSM 16698</name>
    <dbReference type="NCBI Taxonomy" id="695563"/>
    <lineage>
        <taxon>Bacteria</taxon>
        <taxon>Bacillati</taxon>
        <taxon>Bacillota</taxon>
        <taxon>Bacilli</taxon>
        <taxon>Lactobacillales</taxon>
        <taxon>Lactobacillaceae</taxon>
        <taxon>Lactobacillus</taxon>
        <taxon>Lactobacillus amylovorus subsp. animalium</taxon>
    </lineage>
</organism>
<dbReference type="PATRIC" id="fig|695563.3.peg.1608"/>
<proteinExistence type="predicted"/>
<dbReference type="Proteomes" id="UP000051529">
    <property type="component" value="Unassembled WGS sequence"/>
</dbReference>
<sequence length="70" mass="8133">MTELIYFLLIIALEKFDALDSISLLELLIKRETPIPNAARIIHIFSKTLLFIRAPLLLSLYYTRSLPSRE</sequence>
<gene>
    <name evidence="1" type="ORF">IV44_GL001539</name>
</gene>
<evidence type="ECO:0000313" key="2">
    <source>
        <dbReference type="Proteomes" id="UP000051529"/>
    </source>
</evidence>
<accession>A0A0R2KIC6</accession>
<name>A0A0R2KIC6_LACAM</name>
<protein>
    <submittedName>
        <fullName evidence="1">Uncharacterized protein</fullName>
    </submittedName>
</protein>
<evidence type="ECO:0000313" key="1">
    <source>
        <dbReference type="EMBL" id="KRN87100.1"/>
    </source>
</evidence>